<protein>
    <submittedName>
        <fullName evidence="1">Uncharacterized protein</fullName>
    </submittedName>
</protein>
<organism evidence="1">
    <name type="scientific">bioreactor metagenome</name>
    <dbReference type="NCBI Taxonomy" id="1076179"/>
    <lineage>
        <taxon>unclassified sequences</taxon>
        <taxon>metagenomes</taxon>
        <taxon>ecological metagenomes</taxon>
    </lineage>
</organism>
<reference evidence="1" key="1">
    <citation type="submission" date="2019-08" db="EMBL/GenBank/DDBJ databases">
        <authorList>
            <person name="Kucharzyk K."/>
            <person name="Murdoch R.W."/>
            <person name="Higgins S."/>
            <person name="Loffler F."/>
        </authorList>
    </citation>
    <scope>NUCLEOTIDE SEQUENCE</scope>
</reference>
<dbReference type="EMBL" id="VSSQ01146689">
    <property type="protein sequence ID" value="MPN64996.1"/>
    <property type="molecule type" value="Genomic_DNA"/>
</dbReference>
<name>A0A645JNP6_9ZZZZ</name>
<gene>
    <name evidence="1" type="ORF">SDC9_212775</name>
</gene>
<proteinExistence type="predicted"/>
<accession>A0A645JNP6</accession>
<evidence type="ECO:0000313" key="1">
    <source>
        <dbReference type="EMBL" id="MPN64996.1"/>
    </source>
</evidence>
<comment type="caution">
    <text evidence="1">The sequence shown here is derived from an EMBL/GenBank/DDBJ whole genome shotgun (WGS) entry which is preliminary data.</text>
</comment>
<dbReference type="AlphaFoldDB" id="A0A645JNP6"/>
<sequence>MHLQFGIDVQEPLLHDLCLVAAYRRMKGDDLAVQVGQADTVIVKNVDSPYAAARQGFRGIPADSADTEHRHPCARKPLHSLAAQQQPGTRKLIHYFSPVTECPGRFPSCG</sequence>